<name>A0ABY8JA73_9BRAD</name>
<proteinExistence type="predicted"/>
<protein>
    <submittedName>
        <fullName evidence="1">Uncharacterized protein</fullName>
    </submittedName>
</protein>
<gene>
    <name evidence="1" type="ORF">QA636_33585</name>
</gene>
<organism evidence="1 2">
    <name type="scientific">Bradyrhizobium brasilense</name>
    <dbReference type="NCBI Taxonomy" id="1419277"/>
    <lineage>
        <taxon>Bacteria</taxon>
        <taxon>Pseudomonadati</taxon>
        <taxon>Pseudomonadota</taxon>
        <taxon>Alphaproteobacteria</taxon>
        <taxon>Hyphomicrobiales</taxon>
        <taxon>Nitrobacteraceae</taxon>
        <taxon>Bradyrhizobium</taxon>
    </lineage>
</organism>
<reference evidence="1 2" key="1">
    <citation type="submission" date="2023-04" db="EMBL/GenBank/DDBJ databases">
        <title>Australian commercial rhizobial inoculants.</title>
        <authorList>
            <person name="Kohlmeier M.G."/>
            <person name="O'Hara G.W."/>
            <person name="Colombi E."/>
            <person name="Ramsay J.P."/>
            <person name="Terpolilli J."/>
        </authorList>
    </citation>
    <scope>NUCLEOTIDE SEQUENCE [LARGE SCALE GENOMIC DNA]</scope>
    <source>
        <strain evidence="1 2">CB627</strain>
    </source>
</reference>
<dbReference type="RefSeq" id="WP_310883039.1">
    <property type="nucleotide sequence ID" value="NZ_CP121646.1"/>
</dbReference>
<evidence type="ECO:0000313" key="2">
    <source>
        <dbReference type="Proteomes" id="UP001221546"/>
    </source>
</evidence>
<sequence>MASHFYRLLYRFRMRAYAEALFRRSGHEKQETLWLQCSLMRLGSELRQSDHWSSTAGQPVRDAAEAIVSPI</sequence>
<accession>A0ABY8JA73</accession>
<keyword evidence="2" id="KW-1185">Reference proteome</keyword>
<dbReference type="EMBL" id="CP121646">
    <property type="protein sequence ID" value="WFU62391.1"/>
    <property type="molecule type" value="Genomic_DNA"/>
</dbReference>
<dbReference type="Proteomes" id="UP001221546">
    <property type="component" value="Chromosome"/>
</dbReference>
<evidence type="ECO:0000313" key="1">
    <source>
        <dbReference type="EMBL" id="WFU62391.1"/>
    </source>
</evidence>